<comment type="catalytic activity">
    <reaction evidence="12">
        <text>O-phospho-D-serine + H2O = D-serine + phosphate</text>
        <dbReference type="Rhea" id="RHEA:24873"/>
        <dbReference type="ChEBI" id="CHEBI:15377"/>
        <dbReference type="ChEBI" id="CHEBI:35247"/>
        <dbReference type="ChEBI" id="CHEBI:43474"/>
        <dbReference type="ChEBI" id="CHEBI:58680"/>
        <dbReference type="EC" id="3.1.3.3"/>
    </reaction>
</comment>
<dbReference type="InterPro" id="IPR002912">
    <property type="entry name" value="ACT_dom"/>
</dbReference>
<comment type="cofactor">
    <cofactor evidence="1">
        <name>Mg(2+)</name>
        <dbReference type="ChEBI" id="CHEBI:18420"/>
    </cofactor>
</comment>
<evidence type="ECO:0000256" key="3">
    <source>
        <dbReference type="ARBA" id="ARBA00009184"/>
    </source>
</evidence>
<evidence type="ECO:0000256" key="1">
    <source>
        <dbReference type="ARBA" id="ARBA00001946"/>
    </source>
</evidence>
<evidence type="ECO:0000256" key="2">
    <source>
        <dbReference type="ARBA" id="ARBA00005135"/>
    </source>
</evidence>
<dbReference type="EC" id="3.1.3.3" evidence="4"/>
<feature type="active site" description="Nucleophile" evidence="13">
    <location>
        <position position="185"/>
    </location>
</feature>
<dbReference type="Gene3D" id="3.40.50.1000">
    <property type="entry name" value="HAD superfamily/HAD-like"/>
    <property type="match status" value="1"/>
</dbReference>
<dbReference type="SFLD" id="SFLDF00029">
    <property type="entry name" value="phosphoserine_phosphatase"/>
    <property type="match status" value="1"/>
</dbReference>
<sequence length="408" mass="43015">MGSSDTTVLITVTGPDKPGVTSVLLTALARNGVSLLDVEQVVIRGRLTLGVLVSCPVDPERLQDQLEDAMATLGMNVDVEIGADPAAGARHSTHAVVVLGNPVTARAFGVVARTLAAQGVNIDAIRGVADYPVTGLELTVTVPGSADAESLLRTGLAEVAARENVDIAVERAGLARRAKRLIVFDVDSTLIQGEVIEMLAAHAGVEDEVRAVTEAAMRGELDFAESLRQRVATLAGLDQSVIDEVAERIALTPGARTTIRTLRRLGFRCGVVSGGFRQVIEPLAHELELDFVQANTLEVIDGKLTGKVIGEIVDREAKAVALRRFAGETGVPMEQTVAVGDGANDIDMLNAAGLGIAFNAKPALREVADTALNHPYLDAVLFILGVTRDEVEAADARDGLLRRVPLDR</sequence>
<evidence type="ECO:0000256" key="5">
    <source>
        <dbReference type="ARBA" id="ARBA00022605"/>
    </source>
</evidence>
<dbReference type="InterPro" id="IPR050582">
    <property type="entry name" value="HAD-like_SerB"/>
</dbReference>
<evidence type="ECO:0000256" key="12">
    <source>
        <dbReference type="ARBA" id="ARBA00048523"/>
    </source>
</evidence>
<dbReference type="SFLD" id="SFLDG01136">
    <property type="entry name" value="C1.6:_Phosphoserine_Phosphatas"/>
    <property type="match status" value="1"/>
</dbReference>
<dbReference type="NCBIfam" id="TIGR00338">
    <property type="entry name" value="serB"/>
    <property type="match status" value="1"/>
</dbReference>
<dbReference type="PANTHER" id="PTHR43344">
    <property type="entry name" value="PHOSPHOSERINE PHOSPHATASE"/>
    <property type="match status" value="1"/>
</dbReference>
<dbReference type="Pfam" id="PF13740">
    <property type="entry name" value="ACT_6"/>
    <property type="match status" value="1"/>
</dbReference>
<dbReference type="Pfam" id="PF12710">
    <property type="entry name" value="HAD"/>
    <property type="match status" value="1"/>
</dbReference>
<evidence type="ECO:0000256" key="6">
    <source>
        <dbReference type="ARBA" id="ARBA00022723"/>
    </source>
</evidence>
<dbReference type="CDD" id="cd04870">
    <property type="entry name" value="ACT_PSP_1"/>
    <property type="match status" value="1"/>
</dbReference>
<keyword evidence="5" id="KW-0028">Amino-acid biosynthesis</keyword>
<dbReference type="InterPro" id="IPR023214">
    <property type="entry name" value="HAD_sf"/>
</dbReference>
<dbReference type="Proteomes" id="UP000279275">
    <property type="component" value="Unassembled WGS sequence"/>
</dbReference>
<dbReference type="PANTHER" id="PTHR43344:SF2">
    <property type="entry name" value="PHOSPHOSERINE PHOSPHATASE"/>
    <property type="match status" value="1"/>
</dbReference>
<organism evidence="15 16">
    <name type="scientific">Nocardia stercoris</name>
    <dbReference type="NCBI Taxonomy" id="2483361"/>
    <lineage>
        <taxon>Bacteria</taxon>
        <taxon>Bacillati</taxon>
        <taxon>Actinomycetota</taxon>
        <taxon>Actinomycetes</taxon>
        <taxon>Mycobacteriales</taxon>
        <taxon>Nocardiaceae</taxon>
        <taxon>Nocardia</taxon>
    </lineage>
</organism>
<dbReference type="SUPFAM" id="SSF56784">
    <property type="entry name" value="HAD-like"/>
    <property type="match status" value="1"/>
</dbReference>
<keyword evidence="16" id="KW-1185">Reference proteome</keyword>
<proteinExistence type="inferred from homology"/>
<evidence type="ECO:0000256" key="10">
    <source>
        <dbReference type="ARBA" id="ARBA00031693"/>
    </source>
</evidence>
<comment type="pathway">
    <text evidence="2">Amino-acid biosynthesis; L-serine biosynthesis; L-serine from 3-phospho-D-glycerate: step 3/3.</text>
</comment>
<keyword evidence="8" id="KW-0460">Magnesium</keyword>
<feature type="active site" description="Proton donor" evidence="13">
    <location>
        <position position="187"/>
    </location>
</feature>
<dbReference type="InterPro" id="IPR004469">
    <property type="entry name" value="PSP"/>
</dbReference>
<dbReference type="EMBL" id="RFFH01000001">
    <property type="protein sequence ID" value="RMI35404.1"/>
    <property type="molecule type" value="Genomic_DNA"/>
</dbReference>
<dbReference type="SUPFAM" id="SSF55021">
    <property type="entry name" value="ACT-like"/>
    <property type="match status" value="1"/>
</dbReference>
<comment type="caution">
    <text evidence="15">The sequence shown here is derived from an EMBL/GenBank/DDBJ whole genome shotgun (WGS) entry which is preliminary data.</text>
</comment>
<dbReference type="SFLD" id="SFLDS00003">
    <property type="entry name" value="Haloacid_Dehalogenase"/>
    <property type="match status" value="1"/>
</dbReference>
<dbReference type="GO" id="GO:0005737">
    <property type="term" value="C:cytoplasm"/>
    <property type="evidence" value="ECO:0007669"/>
    <property type="project" value="TreeGrafter"/>
</dbReference>
<protein>
    <recommendedName>
        <fullName evidence="4">phosphoserine phosphatase</fullName>
        <ecNumber evidence="4">3.1.3.3</ecNumber>
    </recommendedName>
    <alternativeName>
        <fullName evidence="10">O-phosphoserine phosphohydrolase</fullName>
    </alternativeName>
</protein>
<keyword evidence="7 15" id="KW-0378">Hydrolase</keyword>
<dbReference type="RefSeq" id="WP_122186379.1">
    <property type="nucleotide sequence ID" value="NZ_RFFH01000001.1"/>
</dbReference>
<dbReference type="OrthoDB" id="9792539at2"/>
<dbReference type="InterPro" id="IPR049148">
    <property type="entry name" value="PSP_ACT"/>
</dbReference>
<dbReference type="SFLD" id="SFLDG01137">
    <property type="entry name" value="C1.6.1:_Phosphoserine_Phosphat"/>
    <property type="match status" value="1"/>
</dbReference>
<feature type="domain" description="ACT" evidence="14">
    <location>
        <begin position="9"/>
        <end position="84"/>
    </location>
</feature>
<dbReference type="GO" id="GO:0000287">
    <property type="term" value="F:magnesium ion binding"/>
    <property type="evidence" value="ECO:0007669"/>
    <property type="project" value="TreeGrafter"/>
</dbReference>
<accession>A0A3M2LDC8</accession>
<evidence type="ECO:0000256" key="7">
    <source>
        <dbReference type="ARBA" id="ARBA00022801"/>
    </source>
</evidence>
<dbReference type="Pfam" id="PF21086">
    <property type="entry name" value="ACT_PSP_2"/>
    <property type="match status" value="1"/>
</dbReference>
<dbReference type="NCBIfam" id="TIGR01488">
    <property type="entry name" value="HAD-SF-IB"/>
    <property type="match status" value="1"/>
</dbReference>
<comment type="similarity">
    <text evidence="3">Belongs to the HAD-like hydrolase superfamily. SerB family.</text>
</comment>
<dbReference type="Gene3D" id="3.30.70.260">
    <property type="match status" value="2"/>
</dbReference>
<dbReference type="PROSITE" id="PS51671">
    <property type="entry name" value="ACT"/>
    <property type="match status" value="1"/>
</dbReference>
<dbReference type="InterPro" id="IPR036412">
    <property type="entry name" value="HAD-like_sf"/>
</dbReference>
<evidence type="ECO:0000256" key="8">
    <source>
        <dbReference type="ARBA" id="ARBA00022842"/>
    </source>
</evidence>
<evidence type="ECO:0000256" key="4">
    <source>
        <dbReference type="ARBA" id="ARBA00012640"/>
    </source>
</evidence>
<dbReference type="GO" id="GO:0006564">
    <property type="term" value="P:L-serine biosynthetic process"/>
    <property type="evidence" value="ECO:0007669"/>
    <property type="project" value="UniProtKB-KW"/>
</dbReference>
<evidence type="ECO:0000256" key="13">
    <source>
        <dbReference type="PIRSR" id="PIRSR604469-1"/>
    </source>
</evidence>
<dbReference type="UniPathway" id="UPA00135">
    <property type="reaction ID" value="UER00198"/>
</dbReference>
<comment type="catalytic activity">
    <reaction evidence="11">
        <text>O-phospho-L-serine + H2O = L-serine + phosphate</text>
        <dbReference type="Rhea" id="RHEA:21208"/>
        <dbReference type="ChEBI" id="CHEBI:15377"/>
        <dbReference type="ChEBI" id="CHEBI:33384"/>
        <dbReference type="ChEBI" id="CHEBI:43474"/>
        <dbReference type="ChEBI" id="CHEBI:57524"/>
        <dbReference type="EC" id="3.1.3.3"/>
    </reaction>
</comment>
<evidence type="ECO:0000256" key="9">
    <source>
        <dbReference type="ARBA" id="ARBA00023299"/>
    </source>
</evidence>
<dbReference type="InterPro" id="IPR045865">
    <property type="entry name" value="ACT-like_dom_sf"/>
</dbReference>
<evidence type="ECO:0000256" key="11">
    <source>
        <dbReference type="ARBA" id="ARBA00048138"/>
    </source>
</evidence>
<gene>
    <name evidence="15" type="primary">serB</name>
    <name evidence="15" type="ORF">EBN03_03815</name>
</gene>
<keyword evidence="6" id="KW-0479">Metal-binding</keyword>
<keyword evidence="9" id="KW-0718">Serine biosynthesis</keyword>
<dbReference type="GO" id="GO:0036424">
    <property type="term" value="F:L-phosphoserine phosphatase activity"/>
    <property type="evidence" value="ECO:0007669"/>
    <property type="project" value="InterPro"/>
</dbReference>
<evidence type="ECO:0000313" key="16">
    <source>
        <dbReference type="Proteomes" id="UP000279275"/>
    </source>
</evidence>
<evidence type="ECO:0000259" key="14">
    <source>
        <dbReference type="PROSITE" id="PS51671"/>
    </source>
</evidence>
<reference evidence="15 16" key="1">
    <citation type="submission" date="2018-10" db="EMBL/GenBank/DDBJ databases">
        <title>Isolation from cow dung.</title>
        <authorList>
            <person name="Ling L."/>
        </authorList>
    </citation>
    <scope>NUCLEOTIDE SEQUENCE [LARGE SCALE GENOMIC DNA]</scope>
    <source>
        <strain evidence="15 16">NEAU-LL90</strain>
    </source>
</reference>
<dbReference type="CDD" id="cd07500">
    <property type="entry name" value="HAD_PSP"/>
    <property type="match status" value="1"/>
</dbReference>
<name>A0A3M2LDC8_9NOCA</name>
<dbReference type="FunFam" id="3.40.50.1000:FF:000041">
    <property type="entry name" value="Phosphoserine phosphatase SerB"/>
    <property type="match status" value="1"/>
</dbReference>
<dbReference type="AlphaFoldDB" id="A0A3M2LDC8"/>
<evidence type="ECO:0000313" key="15">
    <source>
        <dbReference type="EMBL" id="RMI35404.1"/>
    </source>
</evidence>